<dbReference type="AlphaFoldDB" id="A0A645EUF4"/>
<evidence type="ECO:0000313" key="1">
    <source>
        <dbReference type="EMBL" id="MPN05655.1"/>
    </source>
</evidence>
<dbReference type="EMBL" id="VSSQ01051565">
    <property type="protein sequence ID" value="MPN05655.1"/>
    <property type="molecule type" value="Genomic_DNA"/>
</dbReference>
<gene>
    <name evidence="1" type="ORF">SDC9_152906</name>
</gene>
<name>A0A645EUF4_9ZZZZ</name>
<proteinExistence type="predicted"/>
<comment type="caution">
    <text evidence="1">The sequence shown here is derived from an EMBL/GenBank/DDBJ whole genome shotgun (WGS) entry which is preliminary data.</text>
</comment>
<organism evidence="1">
    <name type="scientific">bioreactor metagenome</name>
    <dbReference type="NCBI Taxonomy" id="1076179"/>
    <lineage>
        <taxon>unclassified sequences</taxon>
        <taxon>metagenomes</taxon>
        <taxon>ecological metagenomes</taxon>
    </lineage>
</organism>
<reference evidence="1" key="1">
    <citation type="submission" date="2019-08" db="EMBL/GenBank/DDBJ databases">
        <authorList>
            <person name="Kucharzyk K."/>
            <person name="Murdoch R.W."/>
            <person name="Higgins S."/>
            <person name="Loffler F."/>
        </authorList>
    </citation>
    <scope>NUCLEOTIDE SEQUENCE</scope>
</reference>
<protein>
    <submittedName>
        <fullName evidence="1">Uncharacterized protein</fullName>
    </submittedName>
</protein>
<sequence length="80" mass="8975">MKQCLHLASKQFAVNQVLPATFAKNEEIVFNAHSLDEHGVSFNDGYWILTVVAPQIIIYQNIPAVDMPIVESCVFLKNSQ</sequence>
<accession>A0A645EUF4</accession>